<keyword evidence="5 6" id="KW-0482">Metalloprotease</keyword>
<keyword evidence="2" id="KW-0479">Metal-binding</keyword>
<protein>
    <submittedName>
        <fullName evidence="9">M56 family metallopeptidase</fullName>
    </submittedName>
</protein>
<dbReference type="Pfam" id="PF01435">
    <property type="entry name" value="Peptidase_M48"/>
    <property type="match status" value="1"/>
</dbReference>
<dbReference type="CDD" id="cd07326">
    <property type="entry name" value="M56_BlaR1_MecR1_like"/>
    <property type="match status" value="1"/>
</dbReference>
<keyword evidence="1 6" id="KW-0645">Protease</keyword>
<dbReference type="PANTHER" id="PTHR34978">
    <property type="entry name" value="POSSIBLE SENSOR-TRANSDUCER PROTEIN BLAR"/>
    <property type="match status" value="1"/>
</dbReference>
<keyword evidence="10" id="KW-1185">Reference proteome</keyword>
<dbReference type="InterPro" id="IPR052173">
    <property type="entry name" value="Beta-lactam_resp_regulator"/>
</dbReference>
<keyword evidence="7" id="KW-0812">Transmembrane</keyword>
<feature type="domain" description="Peptidase M48" evidence="8">
    <location>
        <begin position="127"/>
        <end position="193"/>
    </location>
</feature>
<sequence>MTVYPGLLAPLILPLLSWPVARWLAPRMSPPAATLLLTFLALVFAAGSTAALTLGAAAGLSEVPLVADLGDFSASALSSTATVPAAISITCGVLLPAAVVSATAAVRDQWRWYRRVHRELDEHSPADGVVILPGTEPVAFAIAGRGGRIAVSRGMLAALDGSERAALLLHERAHLRLRHASYAAAGVLAAAVNPLVRPLVTTARFTMERWADETAASGVGDRRVVATAVAKAALAGHQSSYALAAAGGPVPQRVRALLDSSPSGSDSRRRGLLTAVAVAVVLGGCGWSAGAGAQAVLSLHADIEAARPASCALEPVVPQRPHGQALLTTAREDHRECAER</sequence>
<reference evidence="9 10" key="1">
    <citation type="journal article" date="2015" name="Int. J. Syst. Evol. Microbiol.">
        <title>Amycolatopsis rhabdoformis sp. nov., an actinomycete isolated from a tropical forest soil.</title>
        <authorList>
            <person name="Souza W.R."/>
            <person name="Silva R.E."/>
            <person name="Goodfellow M."/>
            <person name="Busarakam K."/>
            <person name="Figueiro F.S."/>
            <person name="Ferreira D."/>
            <person name="Rodrigues-Filho E."/>
            <person name="Moraes L.A.B."/>
            <person name="Zucchi T.D."/>
        </authorList>
    </citation>
    <scope>NUCLEOTIDE SEQUENCE [LARGE SCALE GENOMIC DNA]</scope>
    <source>
        <strain evidence="9 10">NCIMB 14900</strain>
    </source>
</reference>
<evidence type="ECO:0000256" key="7">
    <source>
        <dbReference type="SAM" id="Phobius"/>
    </source>
</evidence>
<keyword evidence="4 6" id="KW-0862">Zinc</keyword>
<dbReference type="RefSeq" id="WP_326836434.1">
    <property type="nucleotide sequence ID" value="NZ_CP142149.1"/>
</dbReference>
<dbReference type="Gene3D" id="3.30.2010.10">
    <property type="entry name" value="Metalloproteases ('zincins'), catalytic domain"/>
    <property type="match status" value="1"/>
</dbReference>
<keyword evidence="3 6" id="KW-0378">Hydrolase</keyword>
<dbReference type="Proteomes" id="UP001330812">
    <property type="component" value="Chromosome"/>
</dbReference>
<evidence type="ECO:0000256" key="3">
    <source>
        <dbReference type="ARBA" id="ARBA00022801"/>
    </source>
</evidence>
<evidence type="ECO:0000256" key="1">
    <source>
        <dbReference type="ARBA" id="ARBA00022670"/>
    </source>
</evidence>
<dbReference type="PANTHER" id="PTHR34978:SF3">
    <property type="entry name" value="SLR0241 PROTEIN"/>
    <property type="match status" value="1"/>
</dbReference>
<dbReference type="EMBL" id="CP142149">
    <property type="protein sequence ID" value="WSE33635.1"/>
    <property type="molecule type" value="Genomic_DNA"/>
</dbReference>
<evidence type="ECO:0000259" key="8">
    <source>
        <dbReference type="Pfam" id="PF01435"/>
    </source>
</evidence>
<feature type="transmembrane region" description="Helical" evidence="7">
    <location>
        <begin position="6"/>
        <end position="25"/>
    </location>
</feature>
<evidence type="ECO:0000256" key="4">
    <source>
        <dbReference type="ARBA" id="ARBA00022833"/>
    </source>
</evidence>
<evidence type="ECO:0000313" key="10">
    <source>
        <dbReference type="Proteomes" id="UP001330812"/>
    </source>
</evidence>
<gene>
    <name evidence="9" type="ORF">VSH64_16225</name>
</gene>
<evidence type="ECO:0000256" key="6">
    <source>
        <dbReference type="RuleBase" id="RU003983"/>
    </source>
</evidence>
<feature type="transmembrane region" description="Helical" evidence="7">
    <location>
        <begin position="271"/>
        <end position="290"/>
    </location>
</feature>
<evidence type="ECO:0000313" key="9">
    <source>
        <dbReference type="EMBL" id="WSE33635.1"/>
    </source>
</evidence>
<dbReference type="InterPro" id="IPR001915">
    <property type="entry name" value="Peptidase_M48"/>
</dbReference>
<comment type="cofactor">
    <cofactor evidence="6">
        <name>Zn(2+)</name>
        <dbReference type="ChEBI" id="CHEBI:29105"/>
    </cofactor>
    <text evidence="6">Binds 1 zinc ion per subunit.</text>
</comment>
<comment type="similarity">
    <text evidence="6">Belongs to the peptidase M48 family.</text>
</comment>
<name>A0ABZ1IGP7_9PSEU</name>
<keyword evidence="7" id="KW-0472">Membrane</keyword>
<feature type="transmembrane region" description="Helical" evidence="7">
    <location>
        <begin position="81"/>
        <end position="106"/>
    </location>
</feature>
<feature type="transmembrane region" description="Helical" evidence="7">
    <location>
        <begin position="37"/>
        <end position="61"/>
    </location>
</feature>
<evidence type="ECO:0000256" key="2">
    <source>
        <dbReference type="ARBA" id="ARBA00022723"/>
    </source>
</evidence>
<evidence type="ECO:0000256" key="5">
    <source>
        <dbReference type="ARBA" id="ARBA00023049"/>
    </source>
</evidence>
<keyword evidence="7" id="KW-1133">Transmembrane helix</keyword>
<organism evidence="9 10">
    <name type="scientific">Amycolatopsis rhabdoformis</name>
    <dbReference type="NCBI Taxonomy" id="1448059"/>
    <lineage>
        <taxon>Bacteria</taxon>
        <taxon>Bacillati</taxon>
        <taxon>Actinomycetota</taxon>
        <taxon>Actinomycetes</taxon>
        <taxon>Pseudonocardiales</taxon>
        <taxon>Pseudonocardiaceae</taxon>
        <taxon>Amycolatopsis</taxon>
    </lineage>
</organism>
<proteinExistence type="inferred from homology"/>
<accession>A0ABZ1IGP7</accession>